<gene>
    <name evidence="1" type="ORF">FQY79_13645</name>
</gene>
<keyword evidence="2" id="KW-1185">Reference proteome</keyword>
<comment type="caution">
    <text evidence="1">The sequence shown here is derived from an EMBL/GenBank/DDBJ whole genome shotgun (WGS) entry which is preliminary data.</text>
</comment>
<protein>
    <submittedName>
        <fullName evidence="1">Uncharacterized protein</fullName>
    </submittedName>
</protein>
<reference evidence="1 2" key="1">
    <citation type="submission" date="2019-07" db="EMBL/GenBank/DDBJ databases">
        <title>Luteimonas sp. YD-1 nov., isolated from acidic soil.</title>
        <authorList>
            <person name="Zhou J."/>
        </authorList>
    </citation>
    <scope>NUCLEOTIDE SEQUENCE [LARGE SCALE GENOMIC DNA]</scope>
    <source>
        <strain evidence="1 2">YD-1</strain>
    </source>
</reference>
<accession>A0A5C5TS69</accession>
<name>A0A5C5TS69_9GAMM</name>
<dbReference type="RefSeq" id="WP_027073057.1">
    <property type="nucleotide sequence ID" value="NZ_VOHE01000009.1"/>
</dbReference>
<evidence type="ECO:0000313" key="2">
    <source>
        <dbReference type="Proteomes" id="UP000315949"/>
    </source>
</evidence>
<dbReference type="AlphaFoldDB" id="A0A5C5TS69"/>
<organism evidence="1 2">
    <name type="scientific">Luteimonas wenzhouensis</name>
    <dbReference type="NCBI Taxonomy" id="2599615"/>
    <lineage>
        <taxon>Bacteria</taxon>
        <taxon>Pseudomonadati</taxon>
        <taxon>Pseudomonadota</taxon>
        <taxon>Gammaproteobacteria</taxon>
        <taxon>Lysobacterales</taxon>
        <taxon>Lysobacteraceae</taxon>
        <taxon>Luteimonas</taxon>
    </lineage>
</organism>
<dbReference type="Proteomes" id="UP000315949">
    <property type="component" value="Unassembled WGS sequence"/>
</dbReference>
<proteinExistence type="predicted"/>
<sequence>MRGWYRLYEDYSHDHGIVSQPALHDASVLQGRPIETTGLPPLEFELDAPDDAWLPHFMTGGTVLASDAFIATLRAAGADNFQSFRARLSIRGSGAVRHDYQLFNVLGQRGPGAADAPPPGAGAVHMFRRAGIPADLVVDDVVRDALAAHRPPGGWGVILEALD</sequence>
<evidence type="ECO:0000313" key="1">
    <source>
        <dbReference type="EMBL" id="TWT17141.1"/>
    </source>
</evidence>
<dbReference type="EMBL" id="VOHE01000009">
    <property type="protein sequence ID" value="TWT17141.1"/>
    <property type="molecule type" value="Genomic_DNA"/>
</dbReference>
<dbReference type="OrthoDB" id="6057655at2"/>